<dbReference type="InterPro" id="IPR000086">
    <property type="entry name" value="NUDIX_hydrolase_dom"/>
</dbReference>
<dbReference type="PROSITE" id="PS00893">
    <property type="entry name" value="NUDIX_BOX"/>
    <property type="match status" value="1"/>
</dbReference>
<protein>
    <submittedName>
        <fullName evidence="7">8-oxo-dGTP diphosphatase</fullName>
    </submittedName>
</protein>
<dbReference type="Pfam" id="PF00293">
    <property type="entry name" value="NUDIX"/>
    <property type="match status" value="1"/>
</dbReference>
<keyword evidence="8" id="KW-1185">Reference proteome</keyword>
<name>A0A1T5IZ15_9GAMM</name>
<evidence type="ECO:0000256" key="5">
    <source>
        <dbReference type="ARBA" id="ARBA00022842"/>
    </source>
</evidence>
<evidence type="ECO:0000256" key="1">
    <source>
        <dbReference type="ARBA" id="ARBA00001946"/>
    </source>
</evidence>
<keyword evidence="3" id="KW-0479">Metal-binding</keyword>
<keyword evidence="5" id="KW-0460">Magnesium</keyword>
<dbReference type="GO" id="GO:0008413">
    <property type="term" value="F:8-oxo-7,8-dihydroguanosine triphosphate pyrophosphatase activity"/>
    <property type="evidence" value="ECO:0007669"/>
    <property type="project" value="InterPro"/>
</dbReference>
<dbReference type="PROSITE" id="PS51462">
    <property type="entry name" value="NUDIX"/>
    <property type="match status" value="1"/>
</dbReference>
<dbReference type="Gene3D" id="3.90.79.10">
    <property type="entry name" value="Nucleoside Triphosphate Pyrophosphohydrolase"/>
    <property type="match status" value="1"/>
</dbReference>
<comment type="similarity">
    <text evidence="2">Belongs to the Nudix hydrolase family.</text>
</comment>
<proteinExistence type="inferred from homology"/>
<evidence type="ECO:0000313" key="7">
    <source>
        <dbReference type="EMBL" id="SKC44183.1"/>
    </source>
</evidence>
<evidence type="ECO:0000256" key="2">
    <source>
        <dbReference type="ARBA" id="ARBA00005582"/>
    </source>
</evidence>
<dbReference type="STRING" id="428993.SAMN06296058_0337"/>
<dbReference type="SUPFAM" id="SSF55811">
    <property type="entry name" value="Nudix"/>
    <property type="match status" value="1"/>
</dbReference>
<dbReference type="EMBL" id="FUZV01000001">
    <property type="protein sequence ID" value="SKC44183.1"/>
    <property type="molecule type" value="Genomic_DNA"/>
</dbReference>
<dbReference type="PANTHER" id="PTHR43758:SF2">
    <property type="entry name" value="OXIDIZED PURINE NUCLEOSIDE TRIPHOSPHATE HYDROLASE"/>
    <property type="match status" value="1"/>
</dbReference>
<dbReference type="GO" id="GO:0046872">
    <property type="term" value="F:metal ion binding"/>
    <property type="evidence" value="ECO:0007669"/>
    <property type="project" value="UniProtKB-KW"/>
</dbReference>
<dbReference type="PANTHER" id="PTHR43758">
    <property type="entry name" value="7,8-DIHYDRO-8-OXOGUANINE TRIPHOSPHATASE"/>
    <property type="match status" value="1"/>
</dbReference>
<dbReference type="InterPro" id="IPR015797">
    <property type="entry name" value="NUDIX_hydrolase-like_dom_sf"/>
</dbReference>
<dbReference type="AlphaFoldDB" id="A0A1T5IZ15"/>
<comment type="cofactor">
    <cofactor evidence="1">
        <name>Mg(2+)</name>
        <dbReference type="ChEBI" id="CHEBI:18420"/>
    </cofactor>
</comment>
<dbReference type="RefSeq" id="WP_079722752.1">
    <property type="nucleotide sequence ID" value="NZ_BMCL01000003.1"/>
</dbReference>
<evidence type="ECO:0000313" key="8">
    <source>
        <dbReference type="Proteomes" id="UP000190341"/>
    </source>
</evidence>
<feature type="domain" description="Nudix hydrolase" evidence="6">
    <location>
        <begin position="4"/>
        <end position="137"/>
    </location>
</feature>
<dbReference type="InterPro" id="IPR003562">
    <property type="entry name" value="Mutator_MutX_prot"/>
</dbReference>
<dbReference type="InterPro" id="IPR020084">
    <property type="entry name" value="NUDIX_hydrolase_CS"/>
</dbReference>
<reference evidence="7 8" key="1">
    <citation type="submission" date="2017-02" db="EMBL/GenBank/DDBJ databases">
        <authorList>
            <person name="Peterson S.W."/>
        </authorList>
    </citation>
    <scope>NUCLEOTIDE SEQUENCE [LARGE SCALE GENOMIC DNA]</scope>
    <source>
        <strain evidence="7 8">P15</strain>
    </source>
</reference>
<organism evidence="7 8">
    <name type="scientific">Pseudoxanthomonas indica</name>
    <dbReference type="NCBI Taxonomy" id="428993"/>
    <lineage>
        <taxon>Bacteria</taxon>
        <taxon>Pseudomonadati</taxon>
        <taxon>Pseudomonadota</taxon>
        <taxon>Gammaproteobacteria</taxon>
        <taxon>Lysobacterales</taxon>
        <taxon>Lysobacteraceae</taxon>
        <taxon>Pseudoxanthomonas</taxon>
    </lineage>
</organism>
<evidence type="ECO:0000259" key="6">
    <source>
        <dbReference type="PROSITE" id="PS51462"/>
    </source>
</evidence>
<dbReference type="CDD" id="cd18886">
    <property type="entry name" value="NUDIX_MutT_Nudt1"/>
    <property type="match status" value="1"/>
</dbReference>
<sequence>MPYTPIVATLGYILSKDRQQALLIHRNARPGDLHLGKYNGLGGKLEADEDVVAGMRREIQEEAGIDCTELTLRGTISWPGFGKHGEDWLGFIFLITEWTGTPYQSNPEGTLEWVPVDRILELPLWDGDRHFLPLVFDDDARGFHGVMPYRDGKMVSWQYSRI</sequence>
<dbReference type="Proteomes" id="UP000190341">
    <property type="component" value="Unassembled WGS sequence"/>
</dbReference>
<dbReference type="OrthoDB" id="9800186at2"/>
<evidence type="ECO:0000256" key="3">
    <source>
        <dbReference type="ARBA" id="ARBA00022723"/>
    </source>
</evidence>
<dbReference type="PRINTS" id="PR01402">
    <property type="entry name" value="MUTATORMUTX"/>
</dbReference>
<dbReference type="GO" id="GO:0005737">
    <property type="term" value="C:cytoplasm"/>
    <property type="evidence" value="ECO:0007669"/>
    <property type="project" value="TreeGrafter"/>
</dbReference>
<gene>
    <name evidence="7" type="ORF">SAMN06296058_0337</name>
</gene>
<keyword evidence="4" id="KW-0378">Hydrolase</keyword>
<accession>A0A1T5IZ15</accession>
<dbReference type="GO" id="GO:0006281">
    <property type="term" value="P:DNA repair"/>
    <property type="evidence" value="ECO:0007669"/>
    <property type="project" value="InterPro"/>
</dbReference>
<evidence type="ECO:0000256" key="4">
    <source>
        <dbReference type="ARBA" id="ARBA00022801"/>
    </source>
</evidence>